<organism evidence="1 2">
    <name type="scientific">Candidatus Gallionella acididurans</name>
    <dbReference type="NCBI Taxonomy" id="1796491"/>
    <lineage>
        <taxon>Bacteria</taxon>
        <taxon>Pseudomonadati</taxon>
        <taxon>Pseudomonadota</taxon>
        <taxon>Betaproteobacteria</taxon>
        <taxon>Nitrosomonadales</taxon>
        <taxon>Gallionellaceae</taxon>
        <taxon>Gallionella</taxon>
    </lineage>
</organism>
<proteinExistence type="predicted"/>
<dbReference type="AlphaFoldDB" id="A0A139BPQ2"/>
<evidence type="ECO:0000313" key="2">
    <source>
        <dbReference type="Proteomes" id="UP000070578"/>
    </source>
</evidence>
<evidence type="ECO:0000313" key="1">
    <source>
        <dbReference type="EMBL" id="KXS30987.1"/>
    </source>
</evidence>
<dbReference type="EMBL" id="LSLI01000111">
    <property type="protein sequence ID" value="KXS30987.1"/>
    <property type="molecule type" value="Genomic_DNA"/>
</dbReference>
<comment type="caution">
    <text evidence="1">The sequence shown here is derived from an EMBL/GenBank/DDBJ whole genome shotgun (WGS) entry which is preliminary data.</text>
</comment>
<sequence length="624" mass="69078">MNEATFSKLGSSENGLQAVHKQWALCATRRLRFIHPELTLTLHGTDFNFTLHVANCDDGAFPALSEYFDHNVRPITCNIRLSQQIPRDSLPVEEVDNYDAELWLNGEPLSTPNFNRLLSLAEPTLPDGGIDFDNSRNTWVFRSSFSLTDDEKACVQRATTRVGIISAVDFVEVSPPAELPLTPVSISKTQDDLNLITSRHLKRAPGTLRDLVHQDEDEWRGFLSRRAKQEIVVPDPAATSNFACLYDVKHCGDSRLSELLTIYDRIDIMPERHSLEWSSKHQVPLPDLQELVRLKRVRIILPYSVADYPSTLLEAVTEVDRSSIVLSRALAAKTIARGQMKEPLLYAPLSSAQRAAVLSAMSHSVTDERYRGLLSSYGQLFSGQHDMFMMRGALASLGFGVGAYLGDVFLKLGNKDARIELMTCGAGIEWALGLGASYIPRDYGGFDETWNSQIIASYLGRTRLRPSDPIANRMHIVSDGLLAVSGVPPLEVARNFHSLPATRFRNVARRLMEATPNASELQNAVDQINADVKHFERRAERLAPWKVGALFSGAISATVQDGWPIIASAGAAWLYAMLEEKIPAQLRDELADARAMLTGLATGSSLDAVIVSRSRKSIAKNENL</sequence>
<reference evidence="1 2" key="2">
    <citation type="submission" date="2016-03" db="EMBL/GenBank/DDBJ databases">
        <title>New uncultured bacterium of the family Gallionellaceae from acid mine drainage: description and reconstruction of genome based on metagenomic analysis of microbial community.</title>
        <authorList>
            <person name="Kadnikov V."/>
            <person name="Ivasenko D."/>
            <person name="Beletsky A."/>
            <person name="Mardanov A."/>
            <person name="Danilova E."/>
            <person name="Pimenov N."/>
            <person name="Karnachuk O."/>
            <person name="Ravin N."/>
        </authorList>
    </citation>
    <scope>NUCLEOTIDE SEQUENCE [LARGE SCALE GENOMIC DNA]</scope>
    <source>
        <strain evidence="1">ShG14-8</strain>
    </source>
</reference>
<dbReference type="Proteomes" id="UP000070578">
    <property type="component" value="Unassembled WGS sequence"/>
</dbReference>
<name>A0A139BPQ2_9PROT</name>
<protein>
    <submittedName>
        <fullName evidence="1">Uncharacterized protein</fullName>
    </submittedName>
</protein>
<accession>A0A139BPQ2</accession>
<gene>
    <name evidence="1" type="ORF">AWT59_2886</name>
</gene>
<reference evidence="1 2" key="1">
    <citation type="submission" date="2016-02" db="EMBL/GenBank/DDBJ databases">
        <authorList>
            <person name="Wen L."/>
            <person name="He K."/>
            <person name="Yang H."/>
        </authorList>
    </citation>
    <scope>NUCLEOTIDE SEQUENCE [LARGE SCALE GENOMIC DNA]</scope>
    <source>
        <strain evidence="1">ShG14-8</strain>
    </source>
</reference>